<dbReference type="Gene3D" id="2.60.40.10">
    <property type="entry name" value="Immunoglobulins"/>
    <property type="match status" value="1"/>
</dbReference>
<dbReference type="AlphaFoldDB" id="A0A1H4C9B1"/>
<dbReference type="GO" id="GO:0003676">
    <property type="term" value="F:nucleic acid binding"/>
    <property type="evidence" value="ECO:0007669"/>
    <property type="project" value="InterPro"/>
</dbReference>
<dbReference type="GO" id="GO:0016787">
    <property type="term" value="F:hydrolase activity"/>
    <property type="evidence" value="ECO:0007669"/>
    <property type="project" value="InterPro"/>
</dbReference>
<protein>
    <submittedName>
        <fullName evidence="4">DNA/RNA endonuclease G, NUC1</fullName>
    </submittedName>
</protein>
<dbReference type="PANTHER" id="PTHR13966">
    <property type="entry name" value="ENDONUCLEASE RELATED"/>
    <property type="match status" value="1"/>
</dbReference>
<feature type="domain" description="ENPP1-3/EXOG-like endonuclease/phosphodiesterase" evidence="2">
    <location>
        <begin position="251"/>
        <end position="503"/>
    </location>
</feature>
<keyword evidence="4" id="KW-0378">Hydrolase</keyword>
<name>A0A1H4C9B1_9BACT</name>
<dbReference type="EMBL" id="FNRI01000004">
    <property type="protein sequence ID" value="SEA56910.1"/>
    <property type="molecule type" value="Genomic_DNA"/>
</dbReference>
<dbReference type="SMART" id="SM00477">
    <property type="entry name" value="NUC"/>
    <property type="match status" value="1"/>
</dbReference>
<keyword evidence="5" id="KW-1185">Reference proteome</keyword>
<dbReference type="STRING" id="1033731.SAMN05444145_104217"/>
<evidence type="ECO:0000259" key="2">
    <source>
        <dbReference type="SMART" id="SM00477"/>
    </source>
</evidence>
<sequence>MKQLDSFLRCMLKYPPPRVSGILLACLLLFASCGGDDSSDESYAAIESGSFTFDETDDANNAVRVMANGAWQVYWEPASAAVTADPSSGVGNGTFRVKEMPRGTSVKIGVRTASGKVSGKTITVTRAAAPAEVTLSLAPAELRFNPAGANRITVTSNASWSASCPNSALKFAPASGTGDGTITVTAAPEGVRCTLTVTAGEGAGAKTQRVEITCAGTAGYRWAELPATPADMTGKKIHTFWASTVTTKQYLRNYTYCYDTQRHCPLWIAHPQHACYQEGGTTRPATDPWARDPSMTETEQAIIYPLAVNNNRAMSLYSESIDKQWIRGHMLASSYRGCGDKNNPAEINTQTFYPGNISPQGRTAFDKVWGDAEKRILDRYVCSDTLYCVSGAYFENDDMVARDASCWNGSGDTRVRYYVPGYSKECIVPTHYYKLLLRTRSGNLRKPIQECAASELKAVGFWFEHADQIGGSSSPTLDKSYLRSVKEIEEKTGFTFFPDVDESVKASCNPADWGF</sequence>
<dbReference type="SUPFAM" id="SSF54060">
    <property type="entry name" value="His-Me finger endonucleases"/>
    <property type="match status" value="1"/>
</dbReference>
<evidence type="ECO:0000256" key="1">
    <source>
        <dbReference type="PIRSR" id="PIRSR640255-1"/>
    </source>
</evidence>
<evidence type="ECO:0000259" key="3">
    <source>
        <dbReference type="SMART" id="SM00892"/>
    </source>
</evidence>
<dbReference type="InterPro" id="IPR020821">
    <property type="entry name" value="ENPP1-3/EXOG-like_nuc-like"/>
</dbReference>
<dbReference type="Gene3D" id="3.40.570.10">
    <property type="entry name" value="Extracellular Endonuclease, subunit A"/>
    <property type="match status" value="1"/>
</dbReference>
<dbReference type="InterPro" id="IPR001604">
    <property type="entry name" value="Endo_G_ENPP1-like_dom"/>
</dbReference>
<dbReference type="Pfam" id="PF01223">
    <property type="entry name" value="Endonuclease_NS"/>
    <property type="match status" value="1"/>
</dbReference>
<dbReference type="GO" id="GO:0004519">
    <property type="term" value="F:endonuclease activity"/>
    <property type="evidence" value="ECO:0007669"/>
    <property type="project" value="UniProtKB-KW"/>
</dbReference>
<proteinExistence type="predicted"/>
<gene>
    <name evidence="4" type="ORF">SAMN05444145_104217</name>
</gene>
<dbReference type="InterPro" id="IPR024361">
    <property type="entry name" value="BACON"/>
</dbReference>
<dbReference type="InterPro" id="IPR013783">
    <property type="entry name" value="Ig-like_fold"/>
</dbReference>
<dbReference type="SMART" id="SM00892">
    <property type="entry name" value="Endonuclease_NS"/>
    <property type="match status" value="1"/>
</dbReference>
<evidence type="ECO:0000313" key="4">
    <source>
        <dbReference type="EMBL" id="SEA56910.1"/>
    </source>
</evidence>
<organism evidence="4 5">
    <name type="scientific">Alistipes timonensis JC136</name>
    <dbReference type="NCBI Taxonomy" id="1033731"/>
    <lineage>
        <taxon>Bacteria</taxon>
        <taxon>Pseudomonadati</taxon>
        <taxon>Bacteroidota</taxon>
        <taxon>Bacteroidia</taxon>
        <taxon>Bacteroidales</taxon>
        <taxon>Rikenellaceae</taxon>
        <taxon>Alistipes</taxon>
    </lineage>
</organism>
<dbReference type="PROSITE" id="PS51257">
    <property type="entry name" value="PROKAR_LIPOPROTEIN"/>
    <property type="match status" value="1"/>
</dbReference>
<feature type="active site" description="Proton acceptor" evidence="1">
    <location>
        <position position="329"/>
    </location>
</feature>
<dbReference type="OrthoDB" id="1002659at2"/>
<dbReference type="InterPro" id="IPR044925">
    <property type="entry name" value="His-Me_finger_sf"/>
</dbReference>
<dbReference type="InterPro" id="IPR044929">
    <property type="entry name" value="DNA/RNA_non-sp_Endonuclease_sf"/>
</dbReference>
<dbReference type="Proteomes" id="UP000183253">
    <property type="component" value="Unassembled WGS sequence"/>
</dbReference>
<reference evidence="4 5" key="1">
    <citation type="submission" date="2016-10" db="EMBL/GenBank/DDBJ databases">
        <authorList>
            <person name="de Groot N.N."/>
        </authorList>
    </citation>
    <scope>NUCLEOTIDE SEQUENCE [LARGE SCALE GENOMIC DNA]</scope>
    <source>
        <strain evidence="4 5">DSM 25383</strain>
    </source>
</reference>
<dbReference type="PANTHER" id="PTHR13966:SF5">
    <property type="entry name" value="ENDONUCLEASE G, MITOCHONDRIAL"/>
    <property type="match status" value="1"/>
</dbReference>
<accession>A0A1H4C9B1</accession>
<dbReference type="InterPro" id="IPR040255">
    <property type="entry name" value="Non-specific_endonuclease"/>
</dbReference>
<dbReference type="RefSeq" id="WP_010262512.1">
    <property type="nucleotide sequence ID" value="NZ_CAEG01000011.1"/>
</dbReference>
<feature type="domain" description="DNA/RNA non-specific endonuclease/pyrophosphatase/phosphodiesterase" evidence="3">
    <location>
        <begin position="250"/>
        <end position="503"/>
    </location>
</feature>
<keyword evidence="4" id="KW-0540">Nuclease</keyword>
<keyword evidence="4" id="KW-0255">Endonuclease</keyword>
<dbReference type="CDD" id="cd14948">
    <property type="entry name" value="BACON"/>
    <property type="match status" value="1"/>
</dbReference>
<dbReference type="GO" id="GO:0046872">
    <property type="term" value="F:metal ion binding"/>
    <property type="evidence" value="ECO:0007669"/>
    <property type="project" value="InterPro"/>
</dbReference>
<evidence type="ECO:0000313" key="5">
    <source>
        <dbReference type="Proteomes" id="UP000183253"/>
    </source>
</evidence>